<evidence type="ECO:0000313" key="1">
    <source>
        <dbReference type="EMBL" id="OLV19006.1"/>
    </source>
</evidence>
<accession>A0A1U7P1G5</accession>
<keyword evidence="2" id="KW-1185">Reference proteome</keyword>
<gene>
    <name evidence="1" type="ORF">BOO71_0004042</name>
</gene>
<proteinExistence type="predicted"/>
<name>A0A1U7P1G5_9DEIO</name>
<evidence type="ECO:0000313" key="2">
    <source>
        <dbReference type="Proteomes" id="UP000186607"/>
    </source>
</evidence>
<dbReference type="Proteomes" id="UP000186607">
    <property type="component" value="Unassembled WGS sequence"/>
</dbReference>
<protein>
    <submittedName>
        <fullName evidence="1">Uncharacterized protein</fullName>
    </submittedName>
</protein>
<reference evidence="1 2" key="1">
    <citation type="submission" date="2017-01" db="EMBL/GenBank/DDBJ databases">
        <title>Genome Analysis of Deinococcus marmoris KOPRI26562.</title>
        <authorList>
            <person name="Kim J.H."/>
            <person name="Oh H.-M."/>
        </authorList>
    </citation>
    <scope>NUCLEOTIDE SEQUENCE [LARGE SCALE GENOMIC DNA]</scope>
    <source>
        <strain evidence="1 2">KOPRI26562</strain>
    </source>
</reference>
<organism evidence="1 2">
    <name type="scientific">Deinococcus marmoris</name>
    <dbReference type="NCBI Taxonomy" id="249408"/>
    <lineage>
        <taxon>Bacteria</taxon>
        <taxon>Thermotogati</taxon>
        <taxon>Deinococcota</taxon>
        <taxon>Deinococci</taxon>
        <taxon>Deinococcales</taxon>
        <taxon>Deinococcaceae</taxon>
        <taxon>Deinococcus</taxon>
    </lineage>
</organism>
<comment type="caution">
    <text evidence="1">The sequence shown here is derived from an EMBL/GenBank/DDBJ whole genome shotgun (WGS) entry which is preliminary data.</text>
</comment>
<dbReference type="AlphaFoldDB" id="A0A1U7P1G5"/>
<dbReference type="EMBL" id="MSTI01000046">
    <property type="protein sequence ID" value="OLV19006.1"/>
    <property type="molecule type" value="Genomic_DNA"/>
</dbReference>
<sequence>MYLLELILPAYVTPNRKRSLYAGLPCESQLKAVQEGKLP</sequence>